<sequence length="202" mass="22447">MRDPLRAGVAIYNEGRYHAAHDAWEDHWLDLSRGTDDERLLHGLIQFTAVVHHLDDGNYSGATGLAESAAAYLADLPAAYRGVELDAVRSFLGRVATAPRELTPDDAPPLVYEGRRLTYDDLDFEATAVAARVLAEGDDEHAVEAGVEYAREEVAADESGTYTGLVFAFVRERDRRPIVTTRLGEHVQRREHRESDVNGLFE</sequence>
<dbReference type="PANTHER" id="PTHR34796:SF1">
    <property type="entry name" value="EXPRESSED PROTEIN"/>
    <property type="match status" value="1"/>
</dbReference>
<name>A0A4D6KB14_9EURY</name>
<dbReference type="OMA" id="WEDHWLD"/>
<reference evidence="1 2" key="2">
    <citation type="submission" date="2019-04" db="EMBL/GenBank/DDBJ databases">
        <authorList>
            <person name="Yang S."/>
            <person name="Wei W."/>
        </authorList>
    </citation>
    <scope>NUCLEOTIDE SEQUENCE [LARGE SCALE GENOMIC DNA]</scope>
    <source>
        <strain evidence="2">ZP60</strain>
    </source>
</reference>
<evidence type="ECO:0000313" key="1">
    <source>
        <dbReference type="EMBL" id="QCD65210.1"/>
    </source>
</evidence>
<dbReference type="RefSeq" id="WP_012808095.1">
    <property type="nucleotide sequence ID" value="NZ_CP039375.1"/>
</dbReference>
<dbReference type="Proteomes" id="UP000297053">
    <property type="component" value="Chromosome"/>
</dbReference>
<dbReference type="InterPro" id="IPR005500">
    <property type="entry name" value="DUF309"/>
</dbReference>
<organism evidence="1 2">
    <name type="scientific">Halomicrobium mukohataei</name>
    <dbReference type="NCBI Taxonomy" id="57705"/>
    <lineage>
        <taxon>Archaea</taxon>
        <taxon>Methanobacteriati</taxon>
        <taxon>Methanobacteriota</taxon>
        <taxon>Stenosarchaea group</taxon>
        <taxon>Halobacteria</taxon>
        <taxon>Halobacteriales</taxon>
        <taxon>Haloarculaceae</taxon>
        <taxon>Halomicrobium</taxon>
    </lineage>
</organism>
<dbReference type="Gene3D" id="1.10.3450.10">
    <property type="entry name" value="TTHA0068-like"/>
    <property type="match status" value="1"/>
</dbReference>
<dbReference type="EMBL" id="CP039375">
    <property type="protein sequence ID" value="QCD65210.1"/>
    <property type="molecule type" value="Genomic_DNA"/>
</dbReference>
<dbReference type="SUPFAM" id="SSF140663">
    <property type="entry name" value="TTHA0068-like"/>
    <property type="match status" value="1"/>
</dbReference>
<protein>
    <submittedName>
        <fullName evidence="1">DUF309 domain-containing protein</fullName>
    </submittedName>
</protein>
<dbReference type="InterPro" id="IPR023203">
    <property type="entry name" value="TTHA0068_sf"/>
</dbReference>
<dbReference type="KEGG" id="halz:E5139_05990"/>
<gene>
    <name evidence="1" type="ORF">E5139_05990</name>
</gene>
<dbReference type="PANTHER" id="PTHR34796">
    <property type="entry name" value="EXPRESSED PROTEIN"/>
    <property type="match status" value="1"/>
</dbReference>
<evidence type="ECO:0000313" key="2">
    <source>
        <dbReference type="Proteomes" id="UP000297053"/>
    </source>
</evidence>
<dbReference type="AlphaFoldDB" id="A0A4D6KB14"/>
<proteinExistence type="predicted"/>
<dbReference type="Pfam" id="PF03745">
    <property type="entry name" value="DUF309"/>
    <property type="match status" value="1"/>
</dbReference>
<reference evidence="1 2" key="1">
    <citation type="submission" date="2019-04" db="EMBL/GenBank/DDBJ databases">
        <title>Complete genome sequence of Arthrobacter sp. ZXY-2 associated with effective atrazine degradation and salt adaptation.</title>
        <authorList>
            <person name="Zhao X."/>
        </authorList>
    </citation>
    <scope>NUCLEOTIDE SEQUENCE [LARGE SCALE GENOMIC DNA]</scope>
    <source>
        <strain evidence="2">ZP60</strain>
    </source>
</reference>
<accession>A0A4D6KB14</accession>
<dbReference type="GeneID" id="42178468"/>